<protein>
    <submittedName>
        <fullName evidence="1">Uncharacterized protein</fullName>
    </submittedName>
</protein>
<dbReference type="Proteomes" id="UP000824782">
    <property type="component" value="Unassembled WGS sequence"/>
</dbReference>
<proteinExistence type="predicted"/>
<gene>
    <name evidence="1" type="ORF">GDO81_008592</name>
</gene>
<evidence type="ECO:0000313" key="2">
    <source>
        <dbReference type="Proteomes" id="UP000824782"/>
    </source>
</evidence>
<name>A0AAV7CGV0_ENGPU</name>
<comment type="caution">
    <text evidence="1">The sequence shown here is derived from an EMBL/GenBank/DDBJ whole genome shotgun (WGS) entry which is preliminary data.</text>
</comment>
<sequence length="75" mass="8621">MLQGEEDTRGQCQRIWKFDCGVVHHKADFKALCGRSQLFEEKAQGVSINCKGKEKHSEETPVGELLLYDRVVREK</sequence>
<reference evidence="1" key="1">
    <citation type="thesis" date="2020" institute="ProQuest LLC" country="789 East Eisenhower Parkway, Ann Arbor, MI, USA">
        <title>Comparative Genomics and Chromosome Evolution.</title>
        <authorList>
            <person name="Mudd A.B."/>
        </authorList>
    </citation>
    <scope>NUCLEOTIDE SEQUENCE</scope>
    <source>
        <strain evidence="1">237g6f4</strain>
        <tissue evidence="1">Blood</tissue>
    </source>
</reference>
<accession>A0AAV7CGV0</accession>
<evidence type="ECO:0000313" key="1">
    <source>
        <dbReference type="EMBL" id="KAG8583896.1"/>
    </source>
</evidence>
<organism evidence="1 2">
    <name type="scientific">Engystomops pustulosus</name>
    <name type="common">Tungara frog</name>
    <name type="synonym">Physalaemus pustulosus</name>
    <dbReference type="NCBI Taxonomy" id="76066"/>
    <lineage>
        <taxon>Eukaryota</taxon>
        <taxon>Metazoa</taxon>
        <taxon>Chordata</taxon>
        <taxon>Craniata</taxon>
        <taxon>Vertebrata</taxon>
        <taxon>Euteleostomi</taxon>
        <taxon>Amphibia</taxon>
        <taxon>Batrachia</taxon>
        <taxon>Anura</taxon>
        <taxon>Neobatrachia</taxon>
        <taxon>Hyloidea</taxon>
        <taxon>Leptodactylidae</taxon>
        <taxon>Leiuperinae</taxon>
        <taxon>Engystomops</taxon>
    </lineage>
</organism>
<keyword evidence="2" id="KW-1185">Reference proteome</keyword>
<dbReference type="AlphaFoldDB" id="A0AAV7CGV0"/>
<dbReference type="EMBL" id="WNYA01000003">
    <property type="protein sequence ID" value="KAG8583896.1"/>
    <property type="molecule type" value="Genomic_DNA"/>
</dbReference>